<dbReference type="NCBIfam" id="NF041766">
    <property type="entry name" value="choice_anch_U"/>
    <property type="match status" value="1"/>
</dbReference>
<dbReference type="PANTHER" id="PTHR24104:SF25">
    <property type="entry name" value="PROTEIN LIN-41"/>
    <property type="match status" value="1"/>
</dbReference>
<dbReference type="NCBIfam" id="TIGR04174">
    <property type="entry name" value="IPTL_CTERM"/>
    <property type="match status" value="1"/>
</dbReference>
<feature type="domain" description="Bacterial repeat" evidence="3">
    <location>
        <begin position="655"/>
        <end position="722"/>
    </location>
</feature>
<gene>
    <name evidence="5" type="ORF">SAMN04489707_102227</name>
</gene>
<dbReference type="SUPFAM" id="SSF63829">
    <property type="entry name" value="Calcium-dependent phosphotriesterase"/>
    <property type="match status" value="1"/>
</dbReference>
<dbReference type="Pfam" id="PF23197">
    <property type="entry name" value="IG_AIR9"/>
    <property type="match status" value="1"/>
</dbReference>
<dbReference type="AlphaFoldDB" id="A0A1I7J4G4"/>
<evidence type="ECO:0000313" key="5">
    <source>
        <dbReference type="EMBL" id="SFU80068.1"/>
    </source>
</evidence>
<dbReference type="Pfam" id="PF18998">
    <property type="entry name" value="Flg_new_2"/>
    <property type="match status" value="2"/>
</dbReference>
<dbReference type="InterPro" id="IPR044060">
    <property type="entry name" value="Bacterial_rp_domain"/>
</dbReference>
<evidence type="ECO:0000313" key="6">
    <source>
        <dbReference type="Proteomes" id="UP000183656"/>
    </source>
</evidence>
<feature type="domain" description="IPTL-CTERM protein sorting" evidence="2">
    <location>
        <begin position="867"/>
        <end position="894"/>
    </location>
</feature>
<protein>
    <submittedName>
        <fullName evidence="5">IPTL-CTERM protein sorting domain-containing protein</fullName>
    </submittedName>
</protein>
<dbReference type="Gene3D" id="2.60.40.2700">
    <property type="match status" value="1"/>
</dbReference>
<dbReference type="PANTHER" id="PTHR24104">
    <property type="entry name" value="E3 UBIQUITIN-PROTEIN LIGASE NHLRC1-RELATED"/>
    <property type="match status" value="1"/>
</dbReference>
<dbReference type="InterPro" id="IPR050952">
    <property type="entry name" value="TRIM-NHL_E3_ligases"/>
</dbReference>
<proteinExistence type="predicted"/>
<organism evidence="5 6">
    <name type="scientific">Paenacidovorax caeni</name>
    <dbReference type="NCBI Taxonomy" id="343013"/>
    <lineage>
        <taxon>Bacteria</taxon>
        <taxon>Pseudomonadati</taxon>
        <taxon>Pseudomonadota</taxon>
        <taxon>Betaproteobacteria</taxon>
        <taxon>Burkholderiales</taxon>
        <taxon>Comamonadaceae</taxon>
        <taxon>Paenacidovorax</taxon>
    </lineage>
</organism>
<dbReference type="InterPro" id="IPR053784">
    <property type="entry name" value="Choice_anch_U_dom"/>
</dbReference>
<dbReference type="InterPro" id="IPR011042">
    <property type="entry name" value="6-blade_b-propeller_TolB-like"/>
</dbReference>
<feature type="domain" description="Bacterial repeat" evidence="3">
    <location>
        <begin position="577"/>
        <end position="649"/>
    </location>
</feature>
<name>A0A1I7J4G4_9BURK</name>
<dbReference type="Gene3D" id="2.40.10.500">
    <property type="match status" value="2"/>
</dbReference>
<keyword evidence="1" id="KW-0732">Signal</keyword>
<dbReference type="Gene3D" id="2.120.10.30">
    <property type="entry name" value="TolB, C-terminal domain"/>
    <property type="match status" value="1"/>
</dbReference>
<dbReference type="Pfam" id="PF18203">
    <property type="entry name" value="IPTL-CTERM"/>
    <property type="match status" value="1"/>
</dbReference>
<dbReference type="EMBL" id="FPBX01000022">
    <property type="protein sequence ID" value="SFU80068.1"/>
    <property type="molecule type" value="Genomic_DNA"/>
</dbReference>
<dbReference type="CDD" id="cd05819">
    <property type="entry name" value="NHL"/>
    <property type="match status" value="1"/>
</dbReference>
<evidence type="ECO:0000259" key="2">
    <source>
        <dbReference type="Pfam" id="PF18203"/>
    </source>
</evidence>
<sequence>MPFPRALRLFLRSRFIRVPIVAPLVCTLALATAVGSATAATAWTNGQAATLVLGADDFTTAGGGASATRFVGPTDICADAATGKVFVVAHNQHRILRFSAAEAIKKGGVAEAVFGQPDFTSYADNNGGLSAKSLFLPMTCAMDAAGRLFVTDHGNMRVLRYDNAATKPSFAEADGVLGQANFVSMNTGTEANLFGTGSSLFGIALDAHGNLYVSDGANKRVLRFNNAATKANGASADGVLGAANLTTAGAGGVTAYTFGNKIYGLTVDAAGNLYVSDTTNRRILRFDNAAAKANGAPADGVLGVQDFTTVQFSRVVSASTVSSAVYGIDVLADGALYVADHTLNRVLVYNDPASKANGAAADYVLGQTDFTSSTQATTASGLKAPLGLGYNAPAGYLMIPDFYNHRVVGHFAESLKPNAAPTASSVTITGAATVGQELSGSYTYADADGDNEGASTFVWKRGSTVISGATALKYVLVADDVDQKLTFCVTPVASAGTATGTQACSAPTATVTQGPVNGACGNAHNSGNTPLLTSAPSGELCSAGTPSSVTSASTTFTWSCAGTGGGTTGSCQAPRGYSVSPSAGANGSISPDTEQVVAYQATPSFTLSPNSGYVVDGVNGTCGGSIAGNTYTTATVAQNCAFIANFQPAPTYAITASVHANVGGVASCNPATVTHGGNATCTATPATHYRFSTWTGVCAGQGATCTLTNIQAAQASTAVFAYEIKVPEGPQKGQPVGVTPPAENKWTIQTASTAPTSSIPTAPPSTVEMPQGIVTLKLATGDAGSSATVVLTYPQPLPAGTKYYKFGKTLANRTDHWYEFRGAVISGNTITLTIQDGGEGDNDLEANGFIDDPGGPGLSKAAPTGAQAIPTLSEWGVLLLSALAAAFGLRAARRRG</sequence>
<evidence type="ECO:0000259" key="3">
    <source>
        <dbReference type="Pfam" id="PF18998"/>
    </source>
</evidence>
<dbReference type="InterPro" id="IPR026442">
    <property type="entry name" value="IPTL_CTERM"/>
</dbReference>
<feature type="domain" description="AIR9-like A9" evidence="4">
    <location>
        <begin position="424"/>
        <end position="498"/>
    </location>
</feature>
<reference evidence="5 6" key="1">
    <citation type="submission" date="2016-10" db="EMBL/GenBank/DDBJ databases">
        <authorList>
            <person name="de Groot N.N."/>
        </authorList>
    </citation>
    <scope>NUCLEOTIDE SEQUENCE [LARGE SCALE GENOMIC DNA]</scope>
    <source>
        <strain evidence="5 6">R-24608</strain>
    </source>
</reference>
<dbReference type="OrthoDB" id="8800327at2"/>
<dbReference type="GO" id="GO:0008270">
    <property type="term" value="F:zinc ion binding"/>
    <property type="evidence" value="ECO:0007669"/>
    <property type="project" value="UniProtKB-KW"/>
</dbReference>
<feature type="chain" id="PRO_5010264282" evidence="1">
    <location>
        <begin position="40"/>
        <end position="896"/>
    </location>
</feature>
<evidence type="ECO:0000259" key="4">
    <source>
        <dbReference type="Pfam" id="PF23197"/>
    </source>
</evidence>
<dbReference type="RefSeq" id="WP_139235419.1">
    <property type="nucleotide sequence ID" value="NZ_CYIG01000019.1"/>
</dbReference>
<feature type="signal peptide" evidence="1">
    <location>
        <begin position="1"/>
        <end position="39"/>
    </location>
</feature>
<dbReference type="InterPro" id="IPR056284">
    <property type="entry name" value="AIR9-like_A9"/>
</dbReference>
<dbReference type="Proteomes" id="UP000183656">
    <property type="component" value="Unassembled WGS sequence"/>
</dbReference>
<dbReference type="STRING" id="343013.SAMN04489707_102227"/>
<accession>A0A1I7J4G4</accession>
<evidence type="ECO:0000256" key="1">
    <source>
        <dbReference type="SAM" id="SignalP"/>
    </source>
</evidence>
<keyword evidence="6" id="KW-1185">Reference proteome</keyword>